<dbReference type="PANTHER" id="PTHR32133">
    <property type="entry name" value="OS07G0120400 PROTEIN"/>
    <property type="match status" value="1"/>
</dbReference>
<evidence type="ECO:0000313" key="3">
    <source>
        <dbReference type="EMBL" id="WVZ61647.1"/>
    </source>
</evidence>
<keyword evidence="4" id="KW-1185">Reference proteome</keyword>
<feature type="compositionally biased region" description="Basic and acidic residues" evidence="1">
    <location>
        <begin position="715"/>
        <end position="733"/>
    </location>
</feature>
<accession>A0AAQ3WHE8</accession>
<feature type="domain" description="F-box" evidence="2">
    <location>
        <begin position="212"/>
        <end position="251"/>
    </location>
</feature>
<dbReference type="InterPro" id="IPR036047">
    <property type="entry name" value="F-box-like_dom_sf"/>
</dbReference>
<dbReference type="PANTHER" id="PTHR32133:SF359">
    <property type="entry name" value="F-BOX DOMAIN-CONTAINING PROTEIN"/>
    <property type="match status" value="1"/>
</dbReference>
<gene>
    <name evidence="3" type="ORF">U9M48_011488</name>
</gene>
<dbReference type="InterPro" id="IPR001810">
    <property type="entry name" value="F-box_dom"/>
</dbReference>
<proteinExistence type="predicted"/>
<name>A0AAQ3WHE8_PASNO</name>
<dbReference type="AlphaFoldDB" id="A0AAQ3WHE8"/>
<reference evidence="3 4" key="1">
    <citation type="submission" date="2024-02" db="EMBL/GenBank/DDBJ databases">
        <title>High-quality chromosome-scale genome assembly of Pensacola bahiagrass (Paspalum notatum Flugge var. saurae).</title>
        <authorList>
            <person name="Vega J.M."/>
            <person name="Podio M."/>
            <person name="Orjuela J."/>
            <person name="Siena L.A."/>
            <person name="Pessino S.C."/>
            <person name="Combes M.C."/>
            <person name="Mariac C."/>
            <person name="Albertini E."/>
            <person name="Pupilli F."/>
            <person name="Ortiz J.P.A."/>
            <person name="Leblanc O."/>
        </authorList>
    </citation>
    <scope>NUCLEOTIDE SEQUENCE [LARGE SCALE GENOMIC DNA]</scope>
    <source>
        <strain evidence="3">R1</strain>
        <tissue evidence="3">Leaf</tissue>
    </source>
</reference>
<evidence type="ECO:0000259" key="2">
    <source>
        <dbReference type="Pfam" id="PF00646"/>
    </source>
</evidence>
<evidence type="ECO:0000256" key="1">
    <source>
        <dbReference type="SAM" id="MobiDB-lite"/>
    </source>
</evidence>
<evidence type="ECO:0000313" key="4">
    <source>
        <dbReference type="Proteomes" id="UP001341281"/>
    </source>
</evidence>
<dbReference type="Pfam" id="PF00646">
    <property type="entry name" value="F-box"/>
    <property type="match status" value="2"/>
</dbReference>
<protein>
    <recommendedName>
        <fullName evidence="2">F-box domain-containing protein</fullName>
    </recommendedName>
</protein>
<dbReference type="EMBL" id="CP144747">
    <property type="protein sequence ID" value="WVZ61647.1"/>
    <property type="molecule type" value="Genomic_DNA"/>
</dbReference>
<feature type="region of interest" description="Disordered" evidence="1">
    <location>
        <begin position="540"/>
        <end position="574"/>
    </location>
</feature>
<organism evidence="3 4">
    <name type="scientific">Paspalum notatum var. saurae</name>
    <dbReference type="NCBI Taxonomy" id="547442"/>
    <lineage>
        <taxon>Eukaryota</taxon>
        <taxon>Viridiplantae</taxon>
        <taxon>Streptophyta</taxon>
        <taxon>Embryophyta</taxon>
        <taxon>Tracheophyta</taxon>
        <taxon>Spermatophyta</taxon>
        <taxon>Magnoliopsida</taxon>
        <taxon>Liliopsida</taxon>
        <taxon>Poales</taxon>
        <taxon>Poaceae</taxon>
        <taxon>PACMAD clade</taxon>
        <taxon>Panicoideae</taxon>
        <taxon>Andropogonodae</taxon>
        <taxon>Paspaleae</taxon>
        <taxon>Paspalinae</taxon>
        <taxon>Paspalum</taxon>
    </lineage>
</organism>
<dbReference type="Proteomes" id="UP001341281">
    <property type="component" value="Chromosome 03"/>
</dbReference>
<feature type="region of interest" description="Disordered" evidence="1">
    <location>
        <begin position="710"/>
        <end position="733"/>
    </location>
</feature>
<feature type="domain" description="F-box" evidence="2">
    <location>
        <begin position="126"/>
        <end position="163"/>
    </location>
</feature>
<sequence>MPPMDERNLCLVAAEDGGLGVGTVEGYSLHLWWLLQTDRDGLGEWEHARVVIELEAMMSTSIGGRLNWLDVVGFAEGADTVFIIANDDAIFSVELVSGQIRKIGKKGYAEGSIFPFMSFYTPGTALSDLPDDLLVEILVRVPPVKGVFRKHAAPVCKAWSRVILVRVPPVKGRELRRYAATVCKTWRRISRNRNSQNPPSSTPADLRAALMDDAVGEILLRLPPGDPACLARVLLVCKPWRRLLSDRAFLRRYRAFHRTPPMLGFFNLYLDFVPGFASLPVPLPPPAGPCRALDCRHGRVLLHPWKEPFLTVSVWDPVTGDQQSFGSPVDLRDCFAAAVLCSSHGGCDHLECSGGPFLVVIASVGPNNHSGIGVALSIYSSETGAWSLPISFDLNCEYEIRAAPSLLAADALYFAAEYGVSILKYDLDRGVPLVISMPPIHRQDMRLITAEDGGLGVAAVERAKPDDGIGEWVHNKVIKLDATITSAGIGNALALFFISANRTVYNAIFSVELPSGRIKKIGKKRTFGVIFPFMSFYTPGTPPPRRPTPHGASSTTRPERLLPASGGSSSAPPPAMATGLLLAKPGVSPLCPGRLLLFLFLLRPTAPPPPRVGPDPRHGGRCAPPPPAPAAASRLRFFLLIPCCERKRSAATGLGPLEREVVTWLHPDANAHFPCSLCPPSPPPLSVVYERLNGAILSWFVGFILTRTPHTNHQHQPDRPWDGVEGFKHSSDN</sequence>
<dbReference type="SUPFAM" id="SSF81383">
    <property type="entry name" value="F-box domain"/>
    <property type="match status" value="2"/>
</dbReference>